<evidence type="ECO:0000313" key="3">
    <source>
        <dbReference type="Proteomes" id="UP001597413"/>
    </source>
</evidence>
<dbReference type="RefSeq" id="WP_377387722.1">
    <property type="nucleotide sequence ID" value="NZ_JBHUIX010000004.1"/>
</dbReference>
<keyword evidence="3" id="KW-1185">Reference proteome</keyword>
<keyword evidence="2" id="KW-0560">Oxidoreductase</keyword>
<dbReference type="EC" id="1.5.1.-" evidence="2"/>
<dbReference type="GO" id="GO:0016491">
    <property type="term" value="F:oxidoreductase activity"/>
    <property type="evidence" value="ECO:0007669"/>
    <property type="project" value="UniProtKB-KW"/>
</dbReference>
<proteinExistence type="predicted"/>
<dbReference type="Proteomes" id="UP001597413">
    <property type="component" value="Unassembled WGS sequence"/>
</dbReference>
<organism evidence="2 3">
    <name type="scientific">Rhodobacter lacus</name>
    <dbReference type="NCBI Taxonomy" id="1641972"/>
    <lineage>
        <taxon>Bacteria</taxon>
        <taxon>Pseudomonadati</taxon>
        <taxon>Pseudomonadota</taxon>
        <taxon>Alphaproteobacteria</taxon>
        <taxon>Rhodobacterales</taxon>
        <taxon>Rhodobacter group</taxon>
        <taxon>Rhodobacter</taxon>
    </lineage>
</organism>
<dbReference type="SMART" id="SM00903">
    <property type="entry name" value="Flavin_Reduct"/>
    <property type="match status" value="1"/>
</dbReference>
<name>A0ABW5A5N7_9RHOB</name>
<feature type="domain" description="Flavin reductase like" evidence="1">
    <location>
        <begin position="18"/>
        <end position="172"/>
    </location>
</feature>
<comment type="caution">
    <text evidence="2">The sequence shown here is derived from an EMBL/GenBank/DDBJ whole genome shotgun (WGS) entry which is preliminary data.</text>
</comment>
<dbReference type="PANTHER" id="PTHR43812:SF2">
    <property type="entry name" value="FLAVIN REDUCTASE LIKE DOMAIN-CONTAINING PROTEIN"/>
    <property type="match status" value="1"/>
</dbReference>
<dbReference type="InterPro" id="IPR012349">
    <property type="entry name" value="Split_barrel_FMN-bd"/>
</dbReference>
<evidence type="ECO:0000259" key="1">
    <source>
        <dbReference type="SMART" id="SM00903"/>
    </source>
</evidence>
<gene>
    <name evidence="2" type="ORF">ACFSM0_04425</name>
</gene>
<dbReference type="EMBL" id="JBHUIX010000004">
    <property type="protein sequence ID" value="MFD2173335.1"/>
    <property type="molecule type" value="Genomic_DNA"/>
</dbReference>
<protein>
    <submittedName>
        <fullName evidence="2">Flavin reductase family protein</fullName>
        <ecNumber evidence="2">1.5.1.-</ecNumber>
    </submittedName>
</protein>
<dbReference type="Gene3D" id="2.30.110.10">
    <property type="entry name" value="Electron Transport, Fmn-binding Protein, Chain A"/>
    <property type="match status" value="1"/>
</dbReference>
<sequence>MFYRPEEGHSLPHNPFGAIVAPRPIGWISTRGRLGDNLAPYSFFNGVAYTPPQVIFASTSAKADRGDTKDSLAQIRETGVFCVNIVSSDLIGAMNASSAALPAGEDEFVASGLEKADCVVIDCPRVAAAPASLECRLVQVVPLLGAYNYLIHGEVVGVHIRPDCLKDGRFLPPDRLTRLGYNDYATITETFALARP</sequence>
<dbReference type="SUPFAM" id="SSF50475">
    <property type="entry name" value="FMN-binding split barrel"/>
    <property type="match status" value="1"/>
</dbReference>
<dbReference type="PANTHER" id="PTHR43812">
    <property type="entry name" value="BLR2425 PROTEIN"/>
    <property type="match status" value="1"/>
</dbReference>
<evidence type="ECO:0000313" key="2">
    <source>
        <dbReference type="EMBL" id="MFD2173335.1"/>
    </source>
</evidence>
<reference evidence="3" key="1">
    <citation type="journal article" date="2019" name="Int. J. Syst. Evol. Microbiol.">
        <title>The Global Catalogue of Microorganisms (GCM) 10K type strain sequencing project: providing services to taxonomists for standard genome sequencing and annotation.</title>
        <authorList>
            <consortium name="The Broad Institute Genomics Platform"/>
            <consortium name="The Broad Institute Genome Sequencing Center for Infectious Disease"/>
            <person name="Wu L."/>
            <person name="Ma J."/>
        </authorList>
    </citation>
    <scope>NUCLEOTIDE SEQUENCE [LARGE SCALE GENOMIC DNA]</scope>
    <source>
        <strain evidence="3">CCUG 55131</strain>
    </source>
</reference>
<dbReference type="InterPro" id="IPR002563">
    <property type="entry name" value="Flavin_Rdtase-like_dom"/>
</dbReference>
<dbReference type="Pfam" id="PF01613">
    <property type="entry name" value="Flavin_Reduct"/>
    <property type="match status" value="1"/>
</dbReference>
<accession>A0ABW5A5N7</accession>